<comment type="similarity">
    <text evidence="1">Belongs to the protein kinase superfamily. TKL Ser/Thr protein kinase family.</text>
</comment>
<dbReference type="GO" id="GO:0005634">
    <property type="term" value="C:nucleus"/>
    <property type="evidence" value="ECO:0007669"/>
    <property type="project" value="TreeGrafter"/>
</dbReference>
<protein>
    <submittedName>
        <fullName evidence="10">Dual specificity testis-specific protein kinase 2-like</fullName>
    </submittedName>
</protein>
<feature type="region of interest" description="Disordered" evidence="7">
    <location>
        <begin position="386"/>
        <end position="498"/>
    </location>
</feature>
<feature type="compositionally biased region" description="Low complexity" evidence="7">
    <location>
        <begin position="155"/>
        <end position="165"/>
    </location>
</feature>
<feature type="compositionally biased region" description="Low complexity" evidence="7">
    <location>
        <begin position="394"/>
        <end position="406"/>
    </location>
</feature>
<keyword evidence="6" id="KW-0067">ATP-binding</keyword>
<dbReference type="PROSITE" id="PS50011">
    <property type="entry name" value="PROTEIN_KINASE_DOM"/>
    <property type="match status" value="1"/>
</dbReference>
<feature type="region of interest" description="Disordered" evidence="7">
    <location>
        <begin position="503"/>
        <end position="522"/>
    </location>
</feature>
<evidence type="ECO:0000256" key="7">
    <source>
        <dbReference type="SAM" id="MobiDB-lite"/>
    </source>
</evidence>
<feature type="domain" description="Protein kinase" evidence="8">
    <location>
        <begin position="1"/>
        <end position="128"/>
    </location>
</feature>
<dbReference type="Proteomes" id="UP000695007">
    <property type="component" value="Unplaced"/>
</dbReference>
<dbReference type="InterPro" id="IPR011009">
    <property type="entry name" value="Kinase-like_dom_sf"/>
</dbReference>
<dbReference type="InterPro" id="IPR000719">
    <property type="entry name" value="Prot_kinase_dom"/>
</dbReference>
<dbReference type="Pfam" id="PF07714">
    <property type="entry name" value="PK_Tyr_Ser-Thr"/>
    <property type="match status" value="1"/>
</dbReference>
<feature type="region of interest" description="Disordered" evidence="7">
    <location>
        <begin position="151"/>
        <end position="192"/>
    </location>
</feature>
<feature type="compositionally biased region" description="Polar residues" evidence="7">
    <location>
        <begin position="252"/>
        <end position="271"/>
    </location>
</feature>
<keyword evidence="4" id="KW-0547">Nucleotide-binding</keyword>
<keyword evidence="9" id="KW-1185">Reference proteome</keyword>
<evidence type="ECO:0000256" key="1">
    <source>
        <dbReference type="ARBA" id="ARBA00005843"/>
    </source>
</evidence>
<feature type="compositionally biased region" description="Basic and acidic residues" evidence="7">
    <location>
        <begin position="458"/>
        <end position="470"/>
    </location>
</feature>
<feature type="compositionally biased region" description="Basic residues" evidence="7">
    <location>
        <begin position="478"/>
        <end position="488"/>
    </location>
</feature>
<dbReference type="CTD" id="3984"/>
<evidence type="ECO:0000256" key="2">
    <source>
        <dbReference type="ARBA" id="ARBA00022527"/>
    </source>
</evidence>
<feature type="compositionally biased region" description="Polar residues" evidence="7">
    <location>
        <begin position="434"/>
        <end position="445"/>
    </location>
</feature>
<proteinExistence type="inferred from homology"/>
<dbReference type="PANTHER" id="PTHR46485">
    <property type="entry name" value="LIM DOMAIN KINASE 1"/>
    <property type="match status" value="1"/>
</dbReference>
<evidence type="ECO:0000256" key="6">
    <source>
        <dbReference type="ARBA" id="ARBA00022840"/>
    </source>
</evidence>
<evidence type="ECO:0000313" key="10">
    <source>
        <dbReference type="RefSeq" id="XP_011503092.1"/>
    </source>
</evidence>
<dbReference type="KEGG" id="csol:105366368"/>
<dbReference type="RefSeq" id="XP_011503092.1">
    <property type="nucleotide sequence ID" value="XM_011504790.1"/>
</dbReference>
<dbReference type="SUPFAM" id="SSF56112">
    <property type="entry name" value="Protein kinase-like (PK-like)"/>
    <property type="match status" value="1"/>
</dbReference>
<feature type="compositionally biased region" description="Low complexity" evidence="7">
    <location>
        <begin position="417"/>
        <end position="427"/>
    </location>
</feature>
<sequence>MNMNLAVFAAGKYSRRSDGEVRTSRKERKKRYTVVGNPYWMAPEMMKGNKYDEKVDIFSFGIVVCEIIGRVQADPDYLPRSSDFGLNKKAFKEKFCTNCPECFYTIAFLCCDLNPDKRPPFEIMEVWLDGLAMHLSVDAALPPELEVDIKNYAGPSPSSSESTTPDVLSPQLKTITEGQVHRDKRRASGCDDSTLESDFYTQSIECKENIETPAKSAKQIESPPMENEKRYLRQSNSKSKEPIGDGKPAKSNAYSRQNSRNSRVGNCNEDVSTTDRRRSLNSPRINLGASEKFTLDKYPSIEKMKYVGQADGPFIVPTSSNTSLNSNESKRSSYRVNCFRADSKKDEVPASIESASSKADNSKYKAANASGNLVGMYLRQIGKSIAPTSDKENSTSSSHTNKNSYSVNKEPDSKCRTTSATTTSATTPLRRTKISPTKESLTKSAFISEMPEANAIEDPLKSKEKAKLKGESQISRKGSNKLKNRRRGKSDLGYVDSFSLDESKSSRGQIENDNNKQEDENSRYIENELLLQASSDSFGLYDDYFKTSGVERQGSFGSDSAVGTMKSDFFADIDLAKIRDGSSTILRELCCTPDKCPATPNRTNSPFESTAL</sequence>
<reference evidence="10" key="1">
    <citation type="submission" date="2025-08" db="UniProtKB">
        <authorList>
            <consortium name="RefSeq"/>
        </authorList>
    </citation>
    <scope>IDENTIFICATION</scope>
</reference>
<feature type="compositionally biased region" description="Basic and acidic residues" evidence="7">
    <location>
        <begin position="238"/>
        <end position="248"/>
    </location>
</feature>
<dbReference type="Gene3D" id="1.10.510.10">
    <property type="entry name" value="Transferase(Phosphotransferase) domain 1"/>
    <property type="match status" value="1"/>
</dbReference>
<evidence type="ECO:0000256" key="4">
    <source>
        <dbReference type="ARBA" id="ARBA00022741"/>
    </source>
</evidence>
<dbReference type="GO" id="GO:0030036">
    <property type="term" value="P:actin cytoskeleton organization"/>
    <property type="evidence" value="ECO:0007669"/>
    <property type="project" value="TreeGrafter"/>
</dbReference>
<dbReference type="PANTHER" id="PTHR46485:SF4">
    <property type="entry name" value="LIM DOMAIN KINASE 1"/>
    <property type="match status" value="1"/>
</dbReference>
<name>A0AAJ6YRS7_9HYME</name>
<evidence type="ECO:0000256" key="3">
    <source>
        <dbReference type="ARBA" id="ARBA00022679"/>
    </source>
</evidence>
<accession>A0AAJ6YRS7</accession>
<dbReference type="GeneID" id="105366368"/>
<dbReference type="AlphaFoldDB" id="A0AAJ6YRS7"/>
<gene>
    <name evidence="10" type="primary">LOC105366368</name>
</gene>
<organism evidence="9 10">
    <name type="scientific">Ceratosolen solmsi marchali</name>
    <dbReference type="NCBI Taxonomy" id="326594"/>
    <lineage>
        <taxon>Eukaryota</taxon>
        <taxon>Metazoa</taxon>
        <taxon>Ecdysozoa</taxon>
        <taxon>Arthropoda</taxon>
        <taxon>Hexapoda</taxon>
        <taxon>Insecta</taxon>
        <taxon>Pterygota</taxon>
        <taxon>Neoptera</taxon>
        <taxon>Endopterygota</taxon>
        <taxon>Hymenoptera</taxon>
        <taxon>Apocrita</taxon>
        <taxon>Proctotrupomorpha</taxon>
        <taxon>Chalcidoidea</taxon>
        <taxon>Agaonidae</taxon>
        <taxon>Agaoninae</taxon>
        <taxon>Ceratosolen</taxon>
    </lineage>
</organism>
<dbReference type="GO" id="GO:0005737">
    <property type="term" value="C:cytoplasm"/>
    <property type="evidence" value="ECO:0007669"/>
    <property type="project" value="TreeGrafter"/>
</dbReference>
<feature type="region of interest" description="Disordered" evidence="7">
    <location>
        <begin position="210"/>
        <end position="285"/>
    </location>
</feature>
<keyword evidence="5" id="KW-0418">Kinase</keyword>
<dbReference type="GO" id="GO:0004674">
    <property type="term" value="F:protein serine/threonine kinase activity"/>
    <property type="evidence" value="ECO:0007669"/>
    <property type="project" value="UniProtKB-KW"/>
</dbReference>
<feature type="compositionally biased region" description="Basic and acidic residues" evidence="7">
    <location>
        <begin position="513"/>
        <end position="522"/>
    </location>
</feature>
<evidence type="ECO:0000313" key="9">
    <source>
        <dbReference type="Proteomes" id="UP000695007"/>
    </source>
</evidence>
<dbReference type="InterPro" id="IPR001245">
    <property type="entry name" value="Ser-Thr/Tyr_kinase_cat_dom"/>
</dbReference>
<dbReference type="GO" id="GO:0005524">
    <property type="term" value="F:ATP binding"/>
    <property type="evidence" value="ECO:0007669"/>
    <property type="project" value="UniProtKB-KW"/>
</dbReference>
<keyword evidence="3" id="KW-0808">Transferase</keyword>
<evidence type="ECO:0000256" key="5">
    <source>
        <dbReference type="ARBA" id="ARBA00022777"/>
    </source>
</evidence>
<evidence type="ECO:0000259" key="8">
    <source>
        <dbReference type="PROSITE" id="PS50011"/>
    </source>
</evidence>
<keyword evidence="2" id="KW-0723">Serine/threonine-protein kinase</keyword>
<dbReference type="InterPro" id="IPR050940">
    <property type="entry name" value="Actin_reg-Ser/Thr_kinase"/>
</dbReference>